<dbReference type="PANTHER" id="PTHR34203:SF15">
    <property type="entry name" value="SLL1173 PROTEIN"/>
    <property type="match status" value="1"/>
</dbReference>
<evidence type="ECO:0000313" key="3">
    <source>
        <dbReference type="Proteomes" id="UP000199301"/>
    </source>
</evidence>
<gene>
    <name evidence="2" type="ORF">SAMN04489718_2045</name>
</gene>
<dbReference type="InterPro" id="IPR029063">
    <property type="entry name" value="SAM-dependent_MTases_sf"/>
</dbReference>
<evidence type="ECO:0000259" key="1">
    <source>
        <dbReference type="Pfam" id="PF05050"/>
    </source>
</evidence>
<dbReference type="Pfam" id="PF05050">
    <property type="entry name" value="Methyltransf_21"/>
    <property type="match status" value="1"/>
</dbReference>
<organism evidence="2 3">
    <name type="scientific">Actinopolyspora saharensis</name>
    <dbReference type="NCBI Taxonomy" id="995062"/>
    <lineage>
        <taxon>Bacteria</taxon>
        <taxon>Bacillati</taxon>
        <taxon>Actinomycetota</taxon>
        <taxon>Actinomycetes</taxon>
        <taxon>Actinopolysporales</taxon>
        <taxon>Actinopolysporaceae</taxon>
        <taxon>Actinopolyspora</taxon>
    </lineage>
</organism>
<keyword evidence="3" id="KW-1185">Reference proteome</keyword>
<evidence type="ECO:0000313" key="2">
    <source>
        <dbReference type="EMBL" id="SDQ74963.1"/>
    </source>
</evidence>
<dbReference type="InterPro" id="IPR052514">
    <property type="entry name" value="SAM-dependent_MTase"/>
</dbReference>
<dbReference type="GO" id="GO:0032259">
    <property type="term" value="P:methylation"/>
    <property type="evidence" value="ECO:0007669"/>
    <property type="project" value="UniProtKB-KW"/>
</dbReference>
<accession>A0A1H1DEP2</accession>
<feature type="domain" description="Methyltransferase FkbM" evidence="1">
    <location>
        <begin position="60"/>
        <end position="235"/>
    </location>
</feature>
<dbReference type="InterPro" id="IPR006342">
    <property type="entry name" value="FkbM_mtfrase"/>
</dbReference>
<dbReference type="STRING" id="995062.SAMN04489718_2045"/>
<sequence length="264" mass="29004">MSDGRTDSGGSSRWAAGTDSGRCRLNALDAVLRGASRLSVVEPEVEALGELVGTGAVCFDIGAAYGMYSLPLARLVGPAGEVHSFEPQRKPYRILTAAARLAGARNLRVTRAALGSHPGTRVLAVPTRFGIPIHGHAHVADEVIVPESVGLFRGKRSVSSETFSVDRVRRTRGLNRIDFMKIDVEGYESAVLEGAEETLEKCRPKILMEIEQRHLARYGTESEKIIGWLRDLGYRAHVRHGGKWESVERVTAWKRNYLFTPRAT</sequence>
<dbReference type="RefSeq" id="WP_092523285.1">
    <property type="nucleotide sequence ID" value="NZ_FNKO01000002.1"/>
</dbReference>
<name>A0A1H1DEP2_9ACTN</name>
<keyword evidence="2" id="KW-0489">Methyltransferase</keyword>
<dbReference type="AlphaFoldDB" id="A0A1H1DEP2"/>
<dbReference type="GO" id="GO:0008168">
    <property type="term" value="F:methyltransferase activity"/>
    <property type="evidence" value="ECO:0007669"/>
    <property type="project" value="UniProtKB-KW"/>
</dbReference>
<reference evidence="3" key="1">
    <citation type="submission" date="2016-10" db="EMBL/GenBank/DDBJ databases">
        <authorList>
            <person name="Varghese N."/>
            <person name="Submissions S."/>
        </authorList>
    </citation>
    <scope>NUCLEOTIDE SEQUENCE [LARGE SCALE GENOMIC DNA]</scope>
    <source>
        <strain evidence="3">DSM 45459</strain>
    </source>
</reference>
<dbReference type="PANTHER" id="PTHR34203">
    <property type="entry name" value="METHYLTRANSFERASE, FKBM FAMILY PROTEIN"/>
    <property type="match status" value="1"/>
</dbReference>
<dbReference type="OrthoDB" id="4703964at2"/>
<dbReference type="EMBL" id="FNKO01000002">
    <property type="protein sequence ID" value="SDQ74963.1"/>
    <property type="molecule type" value="Genomic_DNA"/>
</dbReference>
<keyword evidence="2" id="KW-0808">Transferase</keyword>
<dbReference type="SUPFAM" id="SSF53335">
    <property type="entry name" value="S-adenosyl-L-methionine-dependent methyltransferases"/>
    <property type="match status" value="1"/>
</dbReference>
<protein>
    <submittedName>
        <fullName evidence="2">Methyltransferase, FkbM family</fullName>
    </submittedName>
</protein>
<dbReference type="NCBIfam" id="TIGR01444">
    <property type="entry name" value="fkbM_fam"/>
    <property type="match status" value="1"/>
</dbReference>
<dbReference type="Gene3D" id="3.40.50.150">
    <property type="entry name" value="Vaccinia Virus protein VP39"/>
    <property type="match status" value="1"/>
</dbReference>
<proteinExistence type="predicted"/>
<dbReference type="Proteomes" id="UP000199301">
    <property type="component" value="Unassembled WGS sequence"/>
</dbReference>